<dbReference type="GO" id="GO:0005634">
    <property type="term" value="C:nucleus"/>
    <property type="evidence" value="ECO:0007669"/>
    <property type="project" value="InterPro"/>
</dbReference>
<reference evidence="3" key="2">
    <citation type="submission" date="2018-03" db="EMBL/GenBank/DDBJ databases">
        <title>The Triticum urartu genome reveals the dynamic nature of wheat genome evolution.</title>
        <authorList>
            <person name="Ling H."/>
            <person name="Ma B."/>
            <person name="Shi X."/>
            <person name="Liu H."/>
            <person name="Dong L."/>
            <person name="Sun H."/>
            <person name="Cao Y."/>
            <person name="Gao Q."/>
            <person name="Zheng S."/>
            <person name="Li Y."/>
            <person name="Yu Y."/>
            <person name="Du H."/>
            <person name="Qi M."/>
            <person name="Li Y."/>
            <person name="Yu H."/>
            <person name="Cui Y."/>
            <person name="Wang N."/>
            <person name="Chen C."/>
            <person name="Wu H."/>
            <person name="Zhao Y."/>
            <person name="Zhang J."/>
            <person name="Li Y."/>
            <person name="Zhou W."/>
            <person name="Zhang B."/>
            <person name="Hu W."/>
            <person name="Eijk M."/>
            <person name="Tang J."/>
            <person name="Witsenboer H."/>
            <person name="Zhao S."/>
            <person name="Li Z."/>
            <person name="Zhang A."/>
            <person name="Wang D."/>
            <person name="Liang C."/>
        </authorList>
    </citation>
    <scope>NUCLEOTIDE SEQUENCE [LARGE SCALE GENOMIC DNA]</scope>
    <source>
        <strain evidence="3">cv. G1812</strain>
    </source>
</reference>
<dbReference type="GO" id="GO:0008270">
    <property type="term" value="F:zinc ion binding"/>
    <property type="evidence" value="ECO:0007669"/>
    <property type="project" value="UniProtKB-KW"/>
</dbReference>
<reference evidence="4" key="1">
    <citation type="journal article" date="2013" name="Nature">
        <title>Draft genome of the wheat A-genome progenitor Triticum urartu.</title>
        <authorList>
            <person name="Ling H.Q."/>
            <person name="Zhao S."/>
            <person name="Liu D."/>
            <person name="Wang J."/>
            <person name="Sun H."/>
            <person name="Zhang C."/>
            <person name="Fan H."/>
            <person name="Li D."/>
            <person name="Dong L."/>
            <person name="Tao Y."/>
            <person name="Gao C."/>
            <person name="Wu H."/>
            <person name="Li Y."/>
            <person name="Cui Y."/>
            <person name="Guo X."/>
            <person name="Zheng S."/>
            <person name="Wang B."/>
            <person name="Yu K."/>
            <person name="Liang Q."/>
            <person name="Yang W."/>
            <person name="Lou X."/>
            <person name="Chen J."/>
            <person name="Feng M."/>
            <person name="Jian J."/>
            <person name="Zhang X."/>
            <person name="Luo G."/>
            <person name="Jiang Y."/>
            <person name="Liu J."/>
            <person name="Wang Z."/>
            <person name="Sha Y."/>
            <person name="Zhang B."/>
            <person name="Wu H."/>
            <person name="Tang D."/>
            <person name="Shen Q."/>
            <person name="Xue P."/>
            <person name="Zou S."/>
            <person name="Wang X."/>
            <person name="Liu X."/>
            <person name="Wang F."/>
            <person name="Yang Y."/>
            <person name="An X."/>
            <person name="Dong Z."/>
            <person name="Zhang K."/>
            <person name="Zhang X."/>
            <person name="Luo M.C."/>
            <person name="Dvorak J."/>
            <person name="Tong Y."/>
            <person name="Wang J."/>
            <person name="Yang H."/>
            <person name="Li Z."/>
            <person name="Wang D."/>
            <person name="Zhang A."/>
            <person name="Wang J."/>
        </authorList>
    </citation>
    <scope>NUCLEOTIDE SEQUENCE</scope>
    <source>
        <strain evidence="4">cv. G1812</strain>
    </source>
</reference>
<dbReference type="PROSITE" id="PS50089">
    <property type="entry name" value="ZF_RING_2"/>
    <property type="match status" value="1"/>
</dbReference>
<dbReference type="PANTHER" id="PTHR16047">
    <property type="entry name" value="RFWD3 PROTEIN"/>
    <property type="match status" value="1"/>
</dbReference>
<reference evidence="3" key="3">
    <citation type="submission" date="2022-06" db="UniProtKB">
        <authorList>
            <consortium name="EnsemblPlants"/>
        </authorList>
    </citation>
    <scope>IDENTIFICATION</scope>
</reference>
<sequence>MEPWTCEGLHRICCIPCGHVYGRSCLEKWLHENAKCPQCKLQFEDKLIINLYTPANFGDGCGTIQVMFLSLSSVPNNFVAHVQTNFLVIK</sequence>
<organism evidence="3 4">
    <name type="scientific">Triticum urartu</name>
    <name type="common">Red wild einkorn</name>
    <name type="synonym">Crithodium urartu</name>
    <dbReference type="NCBI Taxonomy" id="4572"/>
    <lineage>
        <taxon>Eukaryota</taxon>
        <taxon>Viridiplantae</taxon>
        <taxon>Streptophyta</taxon>
        <taxon>Embryophyta</taxon>
        <taxon>Tracheophyta</taxon>
        <taxon>Spermatophyta</taxon>
        <taxon>Magnoliopsida</taxon>
        <taxon>Liliopsida</taxon>
        <taxon>Poales</taxon>
        <taxon>Poaceae</taxon>
        <taxon>BOP clade</taxon>
        <taxon>Pooideae</taxon>
        <taxon>Triticodae</taxon>
        <taxon>Triticeae</taxon>
        <taxon>Triticinae</taxon>
        <taxon>Triticum</taxon>
    </lineage>
</organism>
<accession>A0A8R7QZU7</accession>
<keyword evidence="1" id="KW-0479">Metal-binding</keyword>
<dbReference type="Proteomes" id="UP000015106">
    <property type="component" value="Chromosome 7"/>
</dbReference>
<protein>
    <recommendedName>
        <fullName evidence="2">RING-type domain-containing protein</fullName>
    </recommendedName>
</protein>
<keyword evidence="1" id="KW-0862">Zinc</keyword>
<keyword evidence="4" id="KW-1185">Reference proteome</keyword>
<dbReference type="EnsemblPlants" id="TuG1812G0700001581.01.T01">
    <property type="protein sequence ID" value="TuG1812G0700001581.01.T01"/>
    <property type="gene ID" value="TuG1812G0700001581.01"/>
</dbReference>
<evidence type="ECO:0000313" key="3">
    <source>
        <dbReference type="EnsemblPlants" id="TuG1812G0700001581.01.T01"/>
    </source>
</evidence>
<dbReference type="Gene3D" id="3.30.40.10">
    <property type="entry name" value="Zinc/RING finger domain, C3HC4 (zinc finger)"/>
    <property type="match status" value="1"/>
</dbReference>
<dbReference type="GO" id="GO:0036297">
    <property type="term" value="P:interstrand cross-link repair"/>
    <property type="evidence" value="ECO:0007669"/>
    <property type="project" value="InterPro"/>
</dbReference>
<evidence type="ECO:0000256" key="1">
    <source>
        <dbReference type="PROSITE-ProRule" id="PRU00175"/>
    </source>
</evidence>
<dbReference type="PANTHER" id="PTHR16047:SF14">
    <property type="entry name" value="RING-TYPE DOMAIN-CONTAINING PROTEIN"/>
    <property type="match status" value="1"/>
</dbReference>
<proteinExistence type="predicted"/>
<dbReference type="Gramene" id="TuG1812G0700001581.01.T01">
    <property type="protein sequence ID" value="TuG1812G0700001581.01.T01"/>
    <property type="gene ID" value="TuG1812G0700001581.01"/>
</dbReference>
<evidence type="ECO:0000313" key="4">
    <source>
        <dbReference type="Proteomes" id="UP000015106"/>
    </source>
</evidence>
<dbReference type="SUPFAM" id="SSF57850">
    <property type="entry name" value="RING/U-box"/>
    <property type="match status" value="1"/>
</dbReference>
<dbReference type="InterPro" id="IPR013083">
    <property type="entry name" value="Znf_RING/FYVE/PHD"/>
</dbReference>
<dbReference type="GO" id="GO:0016567">
    <property type="term" value="P:protein ubiquitination"/>
    <property type="evidence" value="ECO:0007669"/>
    <property type="project" value="InterPro"/>
</dbReference>
<dbReference type="Pfam" id="PF13639">
    <property type="entry name" value="zf-RING_2"/>
    <property type="match status" value="1"/>
</dbReference>
<dbReference type="GO" id="GO:0004842">
    <property type="term" value="F:ubiquitin-protein transferase activity"/>
    <property type="evidence" value="ECO:0007669"/>
    <property type="project" value="InterPro"/>
</dbReference>
<feature type="domain" description="RING-type" evidence="2">
    <location>
        <begin position="16"/>
        <end position="40"/>
    </location>
</feature>
<dbReference type="InterPro" id="IPR001841">
    <property type="entry name" value="Znf_RING"/>
</dbReference>
<evidence type="ECO:0000259" key="2">
    <source>
        <dbReference type="PROSITE" id="PS50089"/>
    </source>
</evidence>
<keyword evidence="1" id="KW-0863">Zinc-finger</keyword>
<dbReference type="InterPro" id="IPR037381">
    <property type="entry name" value="RFWD3"/>
</dbReference>
<name>A0A8R7QZU7_TRIUA</name>
<dbReference type="AlphaFoldDB" id="A0A8R7QZU7"/>